<dbReference type="AlphaFoldDB" id="A0A1S4EQS6"/>
<evidence type="ECO:0000256" key="14">
    <source>
        <dbReference type="PIRSR" id="PIRSR602403-1"/>
    </source>
</evidence>
<evidence type="ECO:0000256" key="4">
    <source>
        <dbReference type="ARBA" id="ARBA00004406"/>
    </source>
</evidence>
<dbReference type="GO" id="GO:0005506">
    <property type="term" value="F:iron ion binding"/>
    <property type="evidence" value="ECO:0007669"/>
    <property type="project" value="InterPro"/>
</dbReference>
<proteinExistence type="inferred from homology"/>
<evidence type="ECO:0000313" key="16">
    <source>
        <dbReference type="Proteomes" id="UP000079169"/>
    </source>
</evidence>
<dbReference type="GO" id="GO:0005789">
    <property type="term" value="C:endoplasmic reticulum membrane"/>
    <property type="evidence" value="ECO:0007669"/>
    <property type="project" value="UniProtKB-SubCell"/>
</dbReference>
<keyword evidence="8" id="KW-0256">Endoplasmic reticulum</keyword>
<keyword evidence="7 14" id="KW-0479">Metal-binding</keyword>
<keyword evidence="10 15" id="KW-0560">Oxidoreductase</keyword>
<sequence>MYEYVDENHYGFKPPKTCRSVTVLISIYALHRDPKYYPSPARFDPTRWQALQAAQRPPNAFMPFSCGPRNCVGGKYAMLQMKTVLSTLLRHYRVLPGAECRSMQDVKFEIRITLKMNEKCAIRLQRRM</sequence>
<evidence type="ECO:0000256" key="6">
    <source>
        <dbReference type="ARBA" id="ARBA00022617"/>
    </source>
</evidence>
<dbReference type="InterPro" id="IPR001128">
    <property type="entry name" value="Cyt_P450"/>
</dbReference>
<evidence type="ECO:0000256" key="2">
    <source>
        <dbReference type="ARBA" id="ARBA00003690"/>
    </source>
</evidence>
<evidence type="ECO:0000256" key="1">
    <source>
        <dbReference type="ARBA" id="ARBA00001971"/>
    </source>
</evidence>
<evidence type="ECO:0000256" key="3">
    <source>
        <dbReference type="ARBA" id="ARBA00004174"/>
    </source>
</evidence>
<dbReference type="InterPro" id="IPR050196">
    <property type="entry name" value="Cytochrome_P450_Monoox"/>
</dbReference>
<name>A0A1S4EQS6_DIACI</name>
<evidence type="ECO:0000256" key="9">
    <source>
        <dbReference type="ARBA" id="ARBA00022848"/>
    </source>
</evidence>
<accession>A0A1S4EQS6</accession>
<dbReference type="PROSITE" id="PS00086">
    <property type="entry name" value="CYTOCHROME_P450"/>
    <property type="match status" value="1"/>
</dbReference>
<dbReference type="PANTHER" id="PTHR24291:SF189">
    <property type="entry name" value="CYTOCHROME P450 4C3-RELATED"/>
    <property type="match status" value="1"/>
</dbReference>
<dbReference type="GeneID" id="108254072"/>
<evidence type="ECO:0000256" key="11">
    <source>
        <dbReference type="ARBA" id="ARBA00023004"/>
    </source>
</evidence>
<keyword evidence="9" id="KW-0492">Microsome</keyword>
<keyword evidence="6 14" id="KW-0349">Heme</keyword>
<comment type="cofactor">
    <cofactor evidence="1 14">
        <name>heme</name>
        <dbReference type="ChEBI" id="CHEBI:30413"/>
    </cofactor>
</comment>
<evidence type="ECO:0000256" key="8">
    <source>
        <dbReference type="ARBA" id="ARBA00022824"/>
    </source>
</evidence>
<feature type="binding site" description="axial binding residue" evidence="14">
    <location>
        <position position="71"/>
    </location>
    <ligand>
        <name>heme</name>
        <dbReference type="ChEBI" id="CHEBI:30413"/>
    </ligand>
    <ligandPart>
        <name>Fe</name>
        <dbReference type="ChEBI" id="CHEBI:18248"/>
    </ligandPart>
</feature>
<evidence type="ECO:0000256" key="12">
    <source>
        <dbReference type="ARBA" id="ARBA00023033"/>
    </source>
</evidence>
<dbReference type="Pfam" id="PF00067">
    <property type="entry name" value="p450"/>
    <property type="match status" value="1"/>
</dbReference>
<dbReference type="InterPro" id="IPR017972">
    <property type="entry name" value="Cyt_P450_CS"/>
</dbReference>
<dbReference type="GO" id="GO:0004497">
    <property type="term" value="F:monooxygenase activity"/>
    <property type="evidence" value="ECO:0007669"/>
    <property type="project" value="UniProtKB-KW"/>
</dbReference>
<keyword evidence="12 15" id="KW-0503">Monooxygenase</keyword>
<gene>
    <name evidence="17" type="primary">LOC108254072</name>
</gene>
<comment type="similarity">
    <text evidence="5 15">Belongs to the cytochrome P450 family.</text>
</comment>
<dbReference type="SUPFAM" id="SSF48264">
    <property type="entry name" value="Cytochrome P450"/>
    <property type="match status" value="1"/>
</dbReference>
<dbReference type="PANTHER" id="PTHR24291">
    <property type="entry name" value="CYTOCHROME P450 FAMILY 4"/>
    <property type="match status" value="1"/>
</dbReference>
<comment type="subcellular location">
    <subcellularLocation>
        <location evidence="4">Endoplasmic reticulum membrane</location>
        <topology evidence="4">Peripheral membrane protein</topology>
    </subcellularLocation>
    <subcellularLocation>
        <location evidence="3">Microsome membrane</location>
        <topology evidence="3">Peripheral membrane protein</topology>
    </subcellularLocation>
</comment>
<evidence type="ECO:0000256" key="10">
    <source>
        <dbReference type="ARBA" id="ARBA00023002"/>
    </source>
</evidence>
<evidence type="ECO:0000256" key="7">
    <source>
        <dbReference type="ARBA" id="ARBA00022723"/>
    </source>
</evidence>
<dbReference type="Proteomes" id="UP000079169">
    <property type="component" value="Unplaced"/>
</dbReference>
<keyword evidence="13" id="KW-0472">Membrane</keyword>
<dbReference type="OMA" id="NINPLAW"/>
<dbReference type="InterPro" id="IPR036396">
    <property type="entry name" value="Cyt_P450_sf"/>
</dbReference>
<dbReference type="KEGG" id="dci:108254072"/>
<dbReference type="PRINTS" id="PR00465">
    <property type="entry name" value="EP450IV"/>
</dbReference>
<dbReference type="InterPro" id="IPR002403">
    <property type="entry name" value="Cyt_P450_E_grp-IV"/>
</dbReference>
<evidence type="ECO:0000256" key="15">
    <source>
        <dbReference type="RuleBase" id="RU000461"/>
    </source>
</evidence>
<organism evidence="16 17">
    <name type="scientific">Diaphorina citri</name>
    <name type="common">Asian citrus psyllid</name>
    <dbReference type="NCBI Taxonomy" id="121845"/>
    <lineage>
        <taxon>Eukaryota</taxon>
        <taxon>Metazoa</taxon>
        <taxon>Ecdysozoa</taxon>
        <taxon>Arthropoda</taxon>
        <taxon>Hexapoda</taxon>
        <taxon>Insecta</taxon>
        <taxon>Pterygota</taxon>
        <taxon>Neoptera</taxon>
        <taxon>Paraneoptera</taxon>
        <taxon>Hemiptera</taxon>
        <taxon>Sternorrhyncha</taxon>
        <taxon>Psylloidea</taxon>
        <taxon>Psyllidae</taxon>
        <taxon>Diaphorininae</taxon>
        <taxon>Diaphorina</taxon>
    </lineage>
</organism>
<evidence type="ECO:0000256" key="13">
    <source>
        <dbReference type="ARBA" id="ARBA00023136"/>
    </source>
</evidence>
<keyword evidence="11 14" id="KW-0408">Iron</keyword>
<dbReference type="Gene3D" id="1.10.630.10">
    <property type="entry name" value="Cytochrome P450"/>
    <property type="match status" value="1"/>
</dbReference>
<comment type="function">
    <text evidence="2">May be involved in the metabolism of insect hormones and in the breakdown of synthetic insecticides.</text>
</comment>
<evidence type="ECO:0000313" key="17">
    <source>
        <dbReference type="RefSeq" id="XP_017304528.1"/>
    </source>
</evidence>
<evidence type="ECO:0000256" key="5">
    <source>
        <dbReference type="ARBA" id="ARBA00010617"/>
    </source>
</evidence>
<dbReference type="RefSeq" id="XP_017304528.1">
    <property type="nucleotide sequence ID" value="XM_017449039.2"/>
</dbReference>
<keyword evidence="16" id="KW-1185">Reference proteome</keyword>
<reference evidence="17" key="1">
    <citation type="submission" date="2025-08" db="UniProtKB">
        <authorList>
            <consortium name="RefSeq"/>
        </authorList>
    </citation>
    <scope>IDENTIFICATION</scope>
</reference>
<dbReference type="GO" id="GO:0020037">
    <property type="term" value="F:heme binding"/>
    <property type="evidence" value="ECO:0007669"/>
    <property type="project" value="InterPro"/>
</dbReference>
<dbReference type="STRING" id="121845.A0A1S4EQS6"/>
<dbReference type="GO" id="GO:0016705">
    <property type="term" value="F:oxidoreductase activity, acting on paired donors, with incorporation or reduction of molecular oxygen"/>
    <property type="evidence" value="ECO:0007669"/>
    <property type="project" value="InterPro"/>
</dbReference>
<dbReference type="PaxDb" id="121845-A0A1S4EQS6"/>
<protein>
    <submittedName>
        <fullName evidence="17">Probable cytochrome P450 4p2</fullName>
    </submittedName>
</protein>